<gene>
    <name evidence="2" type="ORF">JZ751_022474</name>
</gene>
<comment type="caution">
    <text evidence="2">The sequence shown here is derived from an EMBL/GenBank/DDBJ whole genome shotgun (WGS) entry which is preliminary data.</text>
</comment>
<sequence>MAQRQQCWLRLSGPEPTLAWPSPAWPSPAQPGPNTQISCSQYELYEKHVEAFDIFYLPQVLYYLRSFVGVCMCSFFSCLILL</sequence>
<keyword evidence="3" id="KW-1185">Reference proteome</keyword>
<keyword evidence="1" id="KW-0472">Membrane</keyword>
<protein>
    <submittedName>
        <fullName evidence="2">Uncharacterized protein</fullName>
    </submittedName>
</protein>
<organism evidence="2 3">
    <name type="scientific">Albula glossodonta</name>
    <name type="common">roundjaw bonefish</name>
    <dbReference type="NCBI Taxonomy" id="121402"/>
    <lineage>
        <taxon>Eukaryota</taxon>
        <taxon>Metazoa</taxon>
        <taxon>Chordata</taxon>
        <taxon>Craniata</taxon>
        <taxon>Vertebrata</taxon>
        <taxon>Euteleostomi</taxon>
        <taxon>Actinopterygii</taxon>
        <taxon>Neopterygii</taxon>
        <taxon>Teleostei</taxon>
        <taxon>Albuliformes</taxon>
        <taxon>Albulidae</taxon>
        <taxon>Albula</taxon>
    </lineage>
</organism>
<dbReference type="EMBL" id="JAFBMS010000050">
    <property type="protein sequence ID" value="KAG9339807.1"/>
    <property type="molecule type" value="Genomic_DNA"/>
</dbReference>
<name>A0A8T2NTY8_9TELE</name>
<proteinExistence type="predicted"/>
<dbReference type="Proteomes" id="UP000824540">
    <property type="component" value="Unassembled WGS sequence"/>
</dbReference>
<evidence type="ECO:0000313" key="2">
    <source>
        <dbReference type="EMBL" id="KAG9339807.1"/>
    </source>
</evidence>
<keyword evidence="1" id="KW-1133">Transmembrane helix</keyword>
<keyword evidence="1" id="KW-0812">Transmembrane</keyword>
<evidence type="ECO:0000313" key="3">
    <source>
        <dbReference type="Proteomes" id="UP000824540"/>
    </source>
</evidence>
<feature type="transmembrane region" description="Helical" evidence="1">
    <location>
        <begin position="62"/>
        <end position="81"/>
    </location>
</feature>
<evidence type="ECO:0000256" key="1">
    <source>
        <dbReference type="SAM" id="Phobius"/>
    </source>
</evidence>
<dbReference type="AlphaFoldDB" id="A0A8T2NTY8"/>
<reference evidence="2" key="1">
    <citation type="thesis" date="2021" institute="BYU ScholarsArchive" country="Provo, UT, USA">
        <title>Applications of and Algorithms for Genome Assembly and Genomic Analyses with an Emphasis on Marine Teleosts.</title>
        <authorList>
            <person name="Pickett B.D."/>
        </authorList>
    </citation>
    <scope>NUCLEOTIDE SEQUENCE</scope>
    <source>
        <strain evidence="2">HI-2016</strain>
    </source>
</reference>
<accession>A0A8T2NTY8</accession>